<name>A0AC60PZN3_IXOPE</name>
<proteinExistence type="predicted"/>
<evidence type="ECO:0000313" key="2">
    <source>
        <dbReference type="Proteomes" id="UP000805193"/>
    </source>
</evidence>
<dbReference type="Proteomes" id="UP000805193">
    <property type="component" value="Unassembled WGS sequence"/>
</dbReference>
<sequence length="177" mass="18785">MTGAATCRRSRHLEEGASPKSDVSNPVTGRAADNVCEFRAVHQTPPPPPKRNAKKPSARSRSSIPDHGGRASSSVRVVTRRETGRGVKLAGCADTDDDDQDAAAVAIAVGASPIARSQVVPVAVCCCAFHGAATGNDKKAQVLSCVTKEGYRWPEMEPECLDIVGLERVSNQRERHS</sequence>
<reference evidence="1 2" key="1">
    <citation type="journal article" date="2020" name="Cell">
        <title>Large-Scale Comparative Analyses of Tick Genomes Elucidate Their Genetic Diversity and Vector Capacities.</title>
        <authorList>
            <consortium name="Tick Genome and Microbiome Consortium (TIGMIC)"/>
            <person name="Jia N."/>
            <person name="Wang J."/>
            <person name="Shi W."/>
            <person name="Du L."/>
            <person name="Sun Y."/>
            <person name="Zhan W."/>
            <person name="Jiang J.F."/>
            <person name="Wang Q."/>
            <person name="Zhang B."/>
            <person name="Ji P."/>
            <person name="Bell-Sakyi L."/>
            <person name="Cui X.M."/>
            <person name="Yuan T.T."/>
            <person name="Jiang B.G."/>
            <person name="Yang W.F."/>
            <person name="Lam T.T."/>
            <person name="Chang Q.C."/>
            <person name="Ding S.J."/>
            <person name="Wang X.J."/>
            <person name="Zhu J.G."/>
            <person name="Ruan X.D."/>
            <person name="Zhao L."/>
            <person name="Wei J.T."/>
            <person name="Ye R.Z."/>
            <person name="Que T.C."/>
            <person name="Du C.H."/>
            <person name="Zhou Y.H."/>
            <person name="Cheng J.X."/>
            <person name="Dai P.F."/>
            <person name="Guo W.B."/>
            <person name="Han X.H."/>
            <person name="Huang E.J."/>
            <person name="Li L.F."/>
            <person name="Wei W."/>
            <person name="Gao Y.C."/>
            <person name="Liu J.Z."/>
            <person name="Shao H.Z."/>
            <person name="Wang X."/>
            <person name="Wang C.C."/>
            <person name="Yang T.C."/>
            <person name="Huo Q.B."/>
            <person name="Li W."/>
            <person name="Chen H.Y."/>
            <person name="Chen S.E."/>
            <person name="Zhou L.G."/>
            <person name="Ni X.B."/>
            <person name="Tian J.H."/>
            <person name="Sheng Y."/>
            <person name="Liu T."/>
            <person name="Pan Y.S."/>
            <person name="Xia L.Y."/>
            <person name="Li J."/>
            <person name="Zhao F."/>
            <person name="Cao W.C."/>
        </authorList>
    </citation>
    <scope>NUCLEOTIDE SEQUENCE [LARGE SCALE GENOMIC DNA]</scope>
    <source>
        <strain evidence="1">Iper-2018</strain>
    </source>
</reference>
<organism evidence="1 2">
    <name type="scientific">Ixodes persulcatus</name>
    <name type="common">Taiga tick</name>
    <dbReference type="NCBI Taxonomy" id="34615"/>
    <lineage>
        <taxon>Eukaryota</taxon>
        <taxon>Metazoa</taxon>
        <taxon>Ecdysozoa</taxon>
        <taxon>Arthropoda</taxon>
        <taxon>Chelicerata</taxon>
        <taxon>Arachnida</taxon>
        <taxon>Acari</taxon>
        <taxon>Parasitiformes</taxon>
        <taxon>Ixodida</taxon>
        <taxon>Ixodoidea</taxon>
        <taxon>Ixodidae</taxon>
        <taxon>Ixodinae</taxon>
        <taxon>Ixodes</taxon>
    </lineage>
</organism>
<comment type="caution">
    <text evidence="1">The sequence shown here is derived from an EMBL/GenBank/DDBJ whole genome shotgun (WGS) entry which is preliminary data.</text>
</comment>
<accession>A0AC60PZN3</accession>
<protein>
    <submittedName>
        <fullName evidence="1">Uncharacterized protein</fullName>
    </submittedName>
</protein>
<evidence type="ECO:0000313" key="1">
    <source>
        <dbReference type="EMBL" id="KAG0426088.1"/>
    </source>
</evidence>
<keyword evidence="2" id="KW-1185">Reference proteome</keyword>
<dbReference type="EMBL" id="JABSTQ010009766">
    <property type="protein sequence ID" value="KAG0426088.1"/>
    <property type="molecule type" value="Genomic_DNA"/>
</dbReference>
<gene>
    <name evidence="1" type="ORF">HPB47_026780</name>
</gene>